<reference evidence="1" key="1">
    <citation type="journal article" date="2021" name="bioRxiv">
        <title>Whole Genome Assembly and Annotation of Northern Wild Rice, Zizania palustris L., Supports a Whole Genome Duplication in the Zizania Genus.</title>
        <authorList>
            <person name="Haas M."/>
            <person name="Kono T."/>
            <person name="Macchietto M."/>
            <person name="Millas R."/>
            <person name="McGilp L."/>
            <person name="Shao M."/>
            <person name="Duquette J."/>
            <person name="Hirsch C.N."/>
            <person name="Kimball J."/>
        </authorList>
    </citation>
    <scope>NUCLEOTIDE SEQUENCE</scope>
    <source>
        <tissue evidence="1">Fresh leaf tissue</tissue>
    </source>
</reference>
<keyword evidence="2" id="KW-1185">Reference proteome</keyword>
<name>A0A8J5WLY3_ZIZPA</name>
<dbReference type="AlphaFoldDB" id="A0A8J5WLY3"/>
<proteinExistence type="predicted"/>
<evidence type="ECO:0000313" key="2">
    <source>
        <dbReference type="Proteomes" id="UP000729402"/>
    </source>
</evidence>
<protein>
    <submittedName>
        <fullName evidence="1">Uncharacterized protein</fullName>
    </submittedName>
</protein>
<evidence type="ECO:0000313" key="1">
    <source>
        <dbReference type="EMBL" id="KAG8090966.1"/>
    </source>
</evidence>
<sequence>MMIPVSVVLLFRVRKLSEITEKISQSLLDTVISVTGSMAASRLAFSRRSSTTLVATPTVHVDLAGRVIDNLARS</sequence>
<gene>
    <name evidence="1" type="ORF">GUJ93_ZPchr0011g28143</name>
</gene>
<reference evidence="1" key="2">
    <citation type="submission" date="2021-02" db="EMBL/GenBank/DDBJ databases">
        <authorList>
            <person name="Kimball J.A."/>
            <person name="Haas M.W."/>
            <person name="Macchietto M."/>
            <person name="Kono T."/>
            <person name="Duquette J."/>
            <person name="Shao M."/>
        </authorList>
    </citation>
    <scope>NUCLEOTIDE SEQUENCE</scope>
    <source>
        <tissue evidence="1">Fresh leaf tissue</tissue>
    </source>
</reference>
<dbReference type="Proteomes" id="UP000729402">
    <property type="component" value="Unassembled WGS sequence"/>
</dbReference>
<dbReference type="EMBL" id="JAAALK010000081">
    <property type="protein sequence ID" value="KAG8090966.1"/>
    <property type="molecule type" value="Genomic_DNA"/>
</dbReference>
<organism evidence="1 2">
    <name type="scientific">Zizania palustris</name>
    <name type="common">Northern wild rice</name>
    <dbReference type="NCBI Taxonomy" id="103762"/>
    <lineage>
        <taxon>Eukaryota</taxon>
        <taxon>Viridiplantae</taxon>
        <taxon>Streptophyta</taxon>
        <taxon>Embryophyta</taxon>
        <taxon>Tracheophyta</taxon>
        <taxon>Spermatophyta</taxon>
        <taxon>Magnoliopsida</taxon>
        <taxon>Liliopsida</taxon>
        <taxon>Poales</taxon>
        <taxon>Poaceae</taxon>
        <taxon>BOP clade</taxon>
        <taxon>Oryzoideae</taxon>
        <taxon>Oryzeae</taxon>
        <taxon>Zizaniinae</taxon>
        <taxon>Zizania</taxon>
    </lineage>
</organism>
<accession>A0A8J5WLY3</accession>
<comment type="caution">
    <text evidence="1">The sequence shown here is derived from an EMBL/GenBank/DDBJ whole genome shotgun (WGS) entry which is preliminary data.</text>
</comment>